<dbReference type="AlphaFoldDB" id="J4IBG5"/>
<accession>J4IBG5</accession>
<organism evidence="12 13">
    <name type="scientific">Fibroporia radiculosa</name>
    <dbReference type="NCBI Taxonomy" id="599839"/>
    <lineage>
        <taxon>Eukaryota</taxon>
        <taxon>Fungi</taxon>
        <taxon>Dikarya</taxon>
        <taxon>Basidiomycota</taxon>
        <taxon>Agaricomycotina</taxon>
        <taxon>Agaricomycetes</taxon>
        <taxon>Polyporales</taxon>
        <taxon>Fibroporiaceae</taxon>
        <taxon>Fibroporia</taxon>
    </lineage>
</organism>
<dbReference type="EC" id="2.1.1.244" evidence="5"/>
<dbReference type="HOGENOM" id="CLU_055356_0_0_1"/>
<keyword evidence="2" id="KW-0489">Methyltransferase</keyword>
<evidence type="ECO:0000256" key="6">
    <source>
        <dbReference type="ARBA" id="ARBA00039449"/>
    </source>
</evidence>
<evidence type="ECO:0000313" key="12">
    <source>
        <dbReference type="EMBL" id="CCM04621.1"/>
    </source>
</evidence>
<evidence type="ECO:0000256" key="3">
    <source>
        <dbReference type="ARBA" id="ARBA00022679"/>
    </source>
</evidence>
<sequence length="262" mass="28973">MKDDSNILQPDVEAGIAYWASQPPSYDGVLGGFGNGSLPRIDALGSRQFLLYLMPELSTVSSPIRPLASPHSIHGYRTRALDVGAGVGRVTADVLLHLVSDVVLVEPVDSLVNEAWARGKASETGILDVDAQARWKGILEENKSVTFVKDTLQDVNPSRPVNPAKLLGRVGYVPPTDAMESLFDIIWCQWCLGSLSDSDLIEFLRRSHYALRNPQKSLIVVKENCCPDTEDGRPSTTFDETDSSLTRWIFLFVFRLLCFNYS</sequence>
<keyword evidence="13" id="KW-1185">Reference proteome</keyword>
<dbReference type="InterPro" id="IPR008576">
    <property type="entry name" value="MeTrfase_NTM1"/>
</dbReference>
<dbReference type="GO" id="GO:0071885">
    <property type="term" value="F:N-terminal protein N-methyltransferase activity"/>
    <property type="evidence" value="ECO:0007669"/>
    <property type="project" value="UniProtKB-EC"/>
</dbReference>
<dbReference type="EMBL" id="HE797160">
    <property type="protein sequence ID" value="CCM04621.1"/>
    <property type="molecule type" value="Genomic_DNA"/>
</dbReference>
<evidence type="ECO:0000256" key="5">
    <source>
        <dbReference type="ARBA" id="ARBA00039112"/>
    </source>
</evidence>
<dbReference type="Pfam" id="PF05891">
    <property type="entry name" value="Methyltransf_PK"/>
    <property type="match status" value="1"/>
</dbReference>
<keyword evidence="3" id="KW-0808">Transferase</keyword>
<protein>
    <recommendedName>
        <fullName evidence="6">Alpha N-terminal protein methyltransferase 1</fullName>
        <ecNumber evidence="5">2.1.1.244</ecNumber>
    </recommendedName>
    <alternativeName>
        <fullName evidence="7">X-Pro-Lys N-terminal protein methyltransferase 1</fullName>
    </alternativeName>
</protein>
<dbReference type="PIRSF" id="PIRSF016958">
    <property type="entry name" value="DUF858_MeTrfase_lik"/>
    <property type="match status" value="1"/>
</dbReference>
<dbReference type="Gene3D" id="3.40.50.150">
    <property type="entry name" value="Vaccinia Virus protein VP39"/>
    <property type="match status" value="1"/>
</dbReference>
<comment type="catalytic activity">
    <reaction evidence="9">
        <text>N-terminal L-prolyl-L-prolyl-L-lysyl-[protein] + 2 S-adenosyl-L-methionine = N-terminal N,N-dimethyl-L-prolyl-L-prolyl-L-lysyl-[protein] + 2 S-adenosyl-L-homocysteine + 2 H(+)</text>
        <dbReference type="Rhea" id="RHEA:54736"/>
        <dbReference type="Rhea" id="RHEA-COMP:13787"/>
        <dbReference type="Rhea" id="RHEA-COMP:13974"/>
        <dbReference type="ChEBI" id="CHEBI:15378"/>
        <dbReference type="ChEBI" id="CHEBI:57856"/>
        <dbReference type="ChEBI" id="CHEBI:59789"/>
        <dbReference type="ChEBI" id="CHEBI:138059"/>
        <dbReference type="ChEBI" id="CHEBI:138318"/>
        <dbReference type="EC" id="2.1.1.244"/>
    </reaction>
</comment>
<feature type="binding site" evidence="11">
    <location>
        <position position="89"/>
    </location>
    <ligand>
        <name>S-adenosyl-L-methionine</name>
        <dbReference type="ChEBI" id="CHEBI:59789"/>
    </ligand>
</feature>
<evidence type="ECO:0000256" key="7">
    <source>
        <dbReference type="ARBA" id="ARBA00043129"/>
    </source>
</evidence>
<evidence type="ECO:0000256" key="11">
    <source>
        <dbReference type="PIRSR" id="PIRSR016958-1"/>
    </source>
</evidence>
<gene>
    <name evidence="12" type="ORF">FIBRA_06805</name>
</gene>
<dbReference type="InterPro" id="IPR029063">
    <property type="entry name" value="SAM-dependent_MTases_sf"/>
</dbReference>
<evidence type="ECO:0000256" key="10">
    <source>
        <dbReference type="ARBA" id="ARBA00048167"/>
    </source>
</evidence>
<dbReference type="OrthoDB" id="1298661at2759"/>
<dbReference type="GO" id="GO:0032259">
    <property type="term" value="P:methylation"/>
    <property type="evidence" value="ECO:0007669"/>
    <property type="project" value="UniProtKB-KW"/>
</dbReference>
<feature type="binding site" evidence="11">
    <location>
        <position position="189"/>
    </location>
    <ligand>
        <name>S-adenosyl-L-methionine</name>
        <dbReference type="ChEBI" id="CHEBI:59789"/>
    </ligand>
</feature>
<reference evidence="12 13" key="1">
    <citation type="journal article" date="2012" name="Appl. Environ. Microbiol.">
        <title>Short-read sequencing for genomic analysis of the brown rot fungus Fibroporia radiculosa.</title>
        <authorList>
            <person name="Tang J.D."/>
            <person name="Perkins A.D."/>
            <person name="Sonstegard T.S."/>
            <person name="Schroeder S.G."/>
            <person name="Burgess S.C."/>
            <person name="Diehl S.V."/>
        </authorList>
    </citation>
    <scope>NUCLEOTIDE SEQUENCE [LARGE SCALE GENOMIC DNA]</scope>
    <source>
        <strain evidence="12 13">TFFH 294</strain>
    </source>
</reference>
<name>J4IBG5_9APHY</name>
<dbReference type="PANTHER" id="PTHR12753:SF0">
    <property type="entry name" value="ALPHA N-TERMINAL PROTEIN METHYLTRANSFERASE 1"/>
    <property type="match status" value="1"/>
</dbReference>
<keyword evidence="4 11" id="KW-0949">S-adenosyl-L-methionine</keyword>
<evidence type="ECO:0000256" key="2">
    <source>
        <dbReference type="ARBA" id="ARBA00022603"/>
    </source>
</evidence>
<dbReference type="STRING" id="599839.J4IBG5"/>
<evidence type="ECO:0000256" key="1">
    <source>
        <dbReference type="ARBA" id="ARBA00009059"/>
    </source>
</evidence>
<dbReference type="InParanoid" id="J4IBG5"/>
<dbReference type="GeneID" id="24099532"/>
<dbReference type="GO" id="GO:0005737">
    <property type="term" value="C:cytoplasm"/>
    <property type="evidence" value="ECO:0007669"/>
    <property type="project" value="TreeGrafter"/>
</dbReference>
<dbReference type="RefSeq" id="XP_012183904.1">
    <property type="nucleotide sequence ID" value="XM_012328514.1"/>
</dbReference>
<dbReference type="Proteomes" id="UP000006352">
    <property type="component" value="Unassembled WGS sequence"/>
</dbReference>
<dbReference type="FunCoup" id="J4IBG5">
    <property type="interactions" value="429"/>
</dbReference>
<proteinExistence type="inferred from homology"/>
<comment type="similarity">
    <text evidence="1">Belongs to the methyltransferase superfamily. NTM1 family.</text>
</comment>
<evidence type="ECO:0000256" key="4">
    <source>
        <dbReference type="ARBA" id="ARBA00022691"/>
    </source>
</evidence>
<evidence type="ECO:0000256" key="9">
    <source>
        <dbReference type="ARBA" id="ARBA00047885"/>
    </source>
</evidence>
<comment type="catalytic activity">
    <reaction evidence="10">
        <text>N-terminal L-alanyl-L-prolyl-L-lysyl-[protein] + 3 S-adenosyl-L-methionine = N-terminal N,N,N-trimethyl-L-alanyl-L-prolyl-L-lysyl-[protein] + 3 S-adenosyl-L-homocysteine + 3 H(+)</text>
        <dbReference type="Rhea" id="RHEA:54712"/>
        <dbReference type="Rhea" id="RHEA-COMP:13785"/>
        <dbReference type="Rhea" id="RHEA-COMP:13971"/>
        <dbReference type="ChEBI" id="CHEBI:15378"/>
        <dbReference type="ChEBI" id="CHEBI:57856"/>
        <dbReference type="ChEBI" id="CHEBI:59789"/>
        <dbReference type="ChEBI" id="CHEBI:138057"/>
        <dbReference type="ChEBI" id="CHEBI:138315"/>
        <dbReference type="EC" id="2.1.1.244"/>
    </reaction>
</comment>
<evidence type="ECO:0000256" key="8">
    <source>
        <dbReference type="ARBA" id="ARBA00047306"/>
    </source>
</evidence>
<comment type="catalytic activity">
    <reaction evidence="8">
        <text>N-terminal L-seryl-L-prolyl-L-lysyl-[protein] + 3 S-adenosyl-L-methionine = N-terminal N,N,N-trimethyl-L-seryl-L-prolyl-L-lysyl-[protein] + 3 S-adenosyl-L-homocysteine + 3 H(+)</text>
        <dbReference type="Rhea" id="RHEA:54724"/>
        <dbReference type="Rhea" id="RHEA-COMP:13789"/>
        <dbReference type="Rhea" id="RHEA-COMP:13973"/>
        <dbReference type="ChEBI" id="CHEBI:15378"/>
        <dbReference type="ChEBI" id="CHEBI:57856"/>
        <dbReference type="ChEBI" id="CHEBI:59789"/>
        <dbReference type="ChEBI" id="CHEBI:138061"/>
        <dbReference type="ChEBI" id="CHEBI:138317"/>
        <dbReference type="EC" id="2.1.1.244"/>
    </reaction>
</comment>
<feature type="binding site" evidence="11">
    <location>
        <begin position="152"/>
        <end position="153"/>
    </location>
    <ligand>
        <name>S-adenosyl-L-methionine</name>
        <dbReference type="ChEBI" id="CHEBI:59789"/>
    </ligand>
</feature>
<dbReference type="PANTHER" id="PTHR12753">
    <property type="entry name" value="AD-003 - RELATED"/>
    <property type="match status" value="1"/>
</dbReference>
<evidence type="ECO:0000313" key="13">
    <source>
        <dbReference type="Proteomes" id="UP000006352"/>
    </source>
</evidence>
<dbReference type="SUPFAM" id="SSF53335">
    <property type="entry name" value="S-adenosyl-L-methionine-dependent methyltransferases"/>
    <property type="match status" value="1"/>
</dbReference>
<feature type="binding site" evidence="11">
    <location>
        <position position="84"/>
    </location>
    <ligand>
        <name>S-adenosyl-L-methionine</name>
        <dbReference type="ChEBI" id="CHEBI:59789"/>
    </ligand>
</feature>